<protein>
    <submittedName>
        <fullName evidence="4">POTRA domain, ShlB-type</fullName>
    </submittedName>
</protein>
<dbReference type="AlphaFoldDB" id="A0A1L8CQ96"/>
<evidence type="ECO:0000259" key="3">
    <source>
        <dbReference type="Pfam" id="PF08479"/>
    </source>
</evidence>
<feature type="signal peptide" evidence="2">
    <location>
        <begin position="1"/>
        <end position="29"/>
    </location>
</feature>
<dbReference type="RefSeq" id="WP_072660394.1">
    <property type="nucleotide sequence ID" value="NZ_BDFD01000020.1"/>
</dbReference>
<dbReference type="OrthoDB" id="7439045at2"/>
<proteinExistence type="predicted"/>
<reference evidence="4 5" key="1">
    <citation type="journal article" date="2017" name="Arch. Microbiol.">
        <title>Mariprofundus micogutta sp. nov., a novel iron-oxidizing zetaproteobacterium isolated from a deep-sea hydrothermal field at the Bayonnaise knoll of the Izu-Ogasawara arc, and a description of Mariprofundales ord. nov. and Zetaproteobacteria classis nov.</title>
        <authorList>
            <person name="Makita H."/>
            <person name="Tanaka E."/>
            <person name="Mitsunobu S."/>
            <person name="Miyazaki M."/>
            <person name="Nunoura T."/>
            <person name="Uematsu K."/>
            <person name="Takaki Y."/>
            <person name="Nishi S."/>
            <person name="Shimamura S."/>
            <person name="Takai K."/>
        </authorList>
    </citation>
    <scope>NUCLEOTIDE SEQUENCE [LARGE SCALE GENOMIC DNA]</scope>
    <source>
        <strain evidence="4 5">ET2</strain>
    </source>
</reference>
<name>A0A1L8CQ96_9PROT</name>
<dbReference type="PANTHER" id="PTHR34597:SF3">
    <property type="entry name" value="OUTER MEMBRANE TRANSPORTER CDIB"/>
    <property type="match status" value="1"/>
</dbReference>
<evidence type="ECO:0000313" key="5">
    <source>
        <dbReference type="Proteomes" id="UP000231632"/>
    </source>
</evidence>
<keyword evidence="5" id="KW-1185">Reference proteome</keyword>
<feature type="region of interest" description="Disordered" evidence="1">
    <location>
        <begin position="33"/>
        <end position="56"/>
    </location>
</feature>
<feature type="compositionally biased region" description="Polar residues" evidence="1">
    <location>
        <begin position="209"/>
        <end position="223"/>
    </location>
</feature>
<dbReference type="PANTHER" id="PTHR34597">
    <property type="entry name" value="SLR1661 PROTEIN"/>
    <property type="match status" value="1"/>
</dbReference>
<feature type="chain" id="PRO_5012702055" evidence="2">
    <location>
        <begin position="30"/>
        <end position="572"/>
    </location>
</feature>
<feature type="domain" description="Polypeptide-transport-associated ShlB-type" evidence="3">
    <location>
        <begin position="491"/>
        <end position="554"/>
    </location>
</feature>
<evidence type="ECO:0000256" key="2">
    <source>
        <dbReference type="SAM" id="SignalP"/>
    </source>
</evidence>
<organism evidence="4 5">
    <name type="scientific">Mariprofundus micogutta</name>
    <dbReference type="NCBI Taxonomy" id="1921010"/>
    <lineage>
        <taxon>Bacteria</taxon>
        <taxon>Pseudomonadati</taxon>
        <taxon>Pseudomonadota</taxon>
        <taxon>Candidatius Mariprofundia</taxon>
        <taxon>Mariprofundales</taxon>
        <taxon>Mariprofundaceae</taxon>
        <taxon>Mariprofundus</taxon>
    </lineage>
</organism>
<dbReference type="InterPro" id="IPR051544">
    <property type="entry name" value="TPS_OM_transporter"/>
</dbReference>
<feature type="region of interest" description="Disordered" evidence="1">
    <location>
        <begin position="177"/>
        <end position="282"/>
    </location>
</feature>
<feature type="compositionally biased region" description="Polar residues" evidence="1">
    <location>
        <begin position="38"/>
        <end position="55"/>
    </location>
</feature>
<dbReference type="GO" id="GO:0008320">
    <property type="term" value="F:protein transmembrane transporter activity"/>
    <property type="evidence" value="ECO:0007669"/>
    <property type="project" value="TreeGrafter"/>
</dbReference>
<feature type="compositionally biased region" description="Basic and acidic residues" evidence="1">
    <location>
        <begin position="241"/>
        <end position="253"/>
    </location>
</feature>
<evidence type="ECO:0000313" key="4">
    <source>
        <dbReference type="EMBL" id="GAV21091.1"/>
    </source>
</evidence>
<dbReference type="GO" id="GO:0046819">
    <property type="term" value="P:protein secretion by the type V secretion system"/>
    <property type="evidence" value="ECO:0007669"/>
    <property type="project" value="TreeGrafter"/>
</dbReference>
<keyword evidence="2" id="KW-0732">Signal</keyword>
<accession>A0A1L8CQ96</accession>
<dbReference type="EMBL" id="BDFD01000020">
    <property type="protein sequence ID" value="GAV21091.1"/>
    <property type="molecule type" value="Genomic_DNA"/>
</dbReference>
<evidence type="ECO:0000256" key="1">
    <source>
        <dbReference type="SAM" id="MobiDB-lite"/>
    </source>
</evidence>
<sequence>MIMLNLTRPIQCIATATIACLMLAQPAFAADQDIIPPTDSTPSSEQGDINTNPTSAEVPAGKIIVPSAQKDTGTSTGQEIAPADATVDSVETVAPIISNEINAFETEGNTLIDTGRIQQHLSGFLGLKKNSTNLFKVKVSVLKLYQSSGLKGVRISYPQAASDGTVHITIAEGGLKAETTNSDMGEGLDQSSETTTASQDDDGAIITPDSGNEPTQDVSTAPNRESEQPAIAETVSAEQTTVKDEEVSVDKPETQAQADAAMNTAENRQEPAPLQPETKSEQAENTMTATIEKTDSPSTMPLPEAPAWLADGWQQLEAGNTDAAMAIWQREVNKMHAYRYLSFIGVYMSQDTAINILKRAGLEYHALMLVAEREGKQAYYVLSALKTSYDKAQRQLELAGLRKRMGIEYMYASAARRFHGTAVAAEVKTKSEAVEALTDKAKPDVQKAPVRKKVVKKAPRKALAKAPAKAAVEKKPEPPVVAEVEKLDGKISGFEIYGNSLISDKIIQQKLRPYLGDNKSSSDLMQARDKITQLYQGRGYPVVAVSMPEDVKGEIIPVRIYEVSGTKRALAR</sequence>
<dbReference type="Proteomes" id="UP000231632">
    <property type="component" value="Unassembled WGS sequence"/>
</dbReference>
<comment type="caution">
    <text evidence="4">The sequence shown here is derived from an EMBL/GenBank/DDBJ whole genome shotgun (WGS) entry which is preliminary data.</text>
</comment>
<dbReference type="InterPro" id="IPR013686">
    <property type="entry name" value="Polypept-transport_assoc_ShlB"/>
</dbReference>
<dbReference type="GO" id="GO:0098046">
    <property type="term" value="C:type V protein secretion system complex"/>
    <property type="evidence" value="ECO:0007669"/>
    <property type="project" value="TreeGrafter"/>
</dbReference>
<dbReference type="Pfam" id="PF08479">
    <property type="entry name" value="POTRA_2"/>
    <property type="match status" value="1"/>
</dbReference>
<gene>
    <name evidence="4" type="ORF">MMIC_P2070</name>
</gene>
<feature type="compositionally biased region" description="Polar residues" evidence="1">
    <location>
        <begin position="178"/>
        <end position="198"/>
    </location>
</feature>
<dbReference type="Gene3D" id="3.10.20.310">
    <property type="entry name" value="membrane protein fhac"/>
    <property type="match status" value="2"/>
</dbReference>